<dbReference type="CDD" id="cd00082">
    <property type="entry name" value="HisKA"/>
    <property type="match status" value="1"/>
</dbReference>
<dbReference type="RefSeq" id="WP_124396943.1">
    <property type="nucleotide sequence ID" value="NZ_BHZE01000002.1"/>
</dbReference>
<dbReference type="InterPro" id="IPR035965">
    <property type="entry name" value="PAS-like_dom_sf"/>
</dbReference>
<name>A0A401XIL3_9FLAO</name>
<dbReference type="Proteomes" id="UP000286715">
    <property type="component" value="Unassembled WGS sequence"/>
</dbReference>
<gene>
    <name evidence="5" type="ORF">JCM31826_03590</name>
</gene>
<keyword evidence="6" id="KW-1185">Reference proteome</keyword>
<dbReference type="InterPro" id="IPR000700">
    <property type="entry name" value="PAS-assoc_C"/>
</dbReference>
<evidence type="ECO:0000313" key="6">
    <source>
        <dbReference type="Proteomes" id="UP000286715"/>
    </source>
</evidence>
<dbReference type="SUPFAM" id="SSF47384">
    <property type="entry name" value="Homodimeric domain of signal transducing histidine kinase"/>
    <property type="match status" value="1"/>
</dbReference>
<dbReference type="SMART" id="SM00091">
    <property type="entry name" value="PAS"/>
    <property type="match status" value="3"/>
</dbReference>
<dbReference type="AlphaFoldDB" id="A0A401XIL3"/>
<dbReference type="SUPFAM" id="SSF55785">
    <property type="entry name" value="PYP-like sensor domain (PAS domain)"/>
    <property type="match status" value="2"/>
</dbReference>
<accession>A0A401XIL3</accession>
<organism evidence="5 6">
    <name type="scientific">Thermaurantimonas aggregans</name>
    <dbReference type="NCBI Taxonomy" id="2173829"/>
    <lineage>
        <taxon>Bacteria</taxon>
        <taxon>Pseudomonadati</taxon>
        <taxon>Bacteroidota</taxon>
        <taxon>Flavobacteriia</taxon>
        <taxon>Flavobacteriales</taxon>
        <taxon>Schleiferiaceae</taxon>
        <taxon>Thermaurantimonas</taxon>
    </lineage>
</organism>
<dbReference type="GO" id="GO:0000155">
    <property type="term" value="F:phosphorelay sensor kinase activity"/>
    <property type="evidence" value="ECO:0007669"/>
    <property type="project" value="InterPro"/>
</dbReference>
<dbReference type="InterPro" id="IPR000014">
    <property type="entry name" value="PAS"/>
</dbReference>
<sequence length="448" mass="52062">MSNSVLMDEFVLNRAKGALYAVINAAHDVLQCNEAFRSYFQIRENFSGKIEDLFAKQEHEKLRQIVSNVLQYDDHYTNLKFGIASESFEQNQGVNWEIYRINYKDENCVFFFGSLLCKKDHILLTENLNKLEAILTSTNESSIIISKDNRVEYFSAHAYNEVKQFFGKEIKVGDDFDQYIIPDLRELFYEKFNEALSGKEIFYEINIPVGDGDGLWFFIKFVPVRSSDGTVGAVLYSARNIDDIKKYESELTKQKFYLKSMYESTDTAIAIFDRNLKMIYANKRAYELTESKFGKKINKGDFVLDFIYLDSLEFFKSQIDKAQQGEIVIFEFNDGDEFWKFKIFPILDENGSNLGISIHISDITTIKNYEKKIIEQAQFLKKLAWSQSHELRGPLSTILAISENINDIKDNDLKEIVLSKLRKYAEQMDHIVKSTVLSINQLSEKFDI</sequence>
<dbReference type="InterPro" id="IPR003661">
    <property type="entry name" value="HisK_dim/P_dom"/>
</dbReference>
<dbReference type="PROSITE" id="PS50113">
    <property type="entry name" value="PAC"/>
    <property type="match status" value="2"/>
</dbReference>
<dbReference type="EMBL" id="BHZE01000002">
    <property type="protein sequence ID" value="GCD76877.1"/>
    <property type="molecule type" value="Genomic_DNA"/>
</dbReference>
<feature type="domain" description="PAC" evidence="4">
    <location>
        <begin position="201"/>
        <end position="253"/>
    </location>
</feature>
<evidence type="ECO:0000256" key="1">
    <source>
        <dbReference type="ARBA" id="ARBA00000085"/>
    </source>
</evidence>
<reference evidence="5 6" key="1">
    <citation type="submission" date="2018-11" db="EMBL/GenBank/DDBJ databases">
        <title>Schleiferia aggregans sp. nov., a moderately thermophilic heterotrophic bacterium isolated from microbial mats at a terrestrial hot spring.</title>
        <authorList>
            <person name="Iino T."/>
            <person name="Ohkuma M."/>
            <person name="Haruta S."/>
        </authorList>
    </citation>
    <scope>NUCLEOTIDE SEQUENCE [LARGE SCALE GENOMIC DNA]</scope>
    <source>
        <strain evidence="5 6">LA</strain>
    </source>
</reference>
<dbReference type="NCBIfam" id="TIGR00229">
    <property type="entry name" value="sensory_box"/>
    <property type="match status" value="2"/>
</dbReference>
<evidence type="ECO:0000256" key="2">
    <source>
        <dbReference type="ARBA" id="ARBA00012438"/>
    </source>
</evidence>
<dbReference type="Pfam" id="PF13426">
    <property type="entry name" value="PAS_9"/>
    <property type="match status" value="1"/>
</dbReference>
<dbReference type="Gene3D" id="3.30.450.20">
    <property type="entry name" value="PAS domain"/>
    <property type="match status" value="2"/>
</dbReference>
<dbReference type="EC" id="2.7.13.3" evidence="2"/>
<comment type="caution">
    <text evidence="5">The sequence shown here is derived from an EMBL/GenBank/DDBJ whole genome shotgun (WGS) entry which is preliminary data.</text>
</comment>
<feature type="domain" description="PAS" evidence="3">
    <location>
        <begin position="254"/>
        <end position="326"/>
    </location>
</feature>
<feature type="domain" description="PAC" evidence="4">
    <location>
        <begin position="323"/>
        <end position="375"/>
    </location>
</feature>
<dbReference type="Pfam" id="PF08448">
    <property type="entry name" value="PAS_4"/>
    <property type="match status" value="1"/>
</dbReference>
<evidence type="ECO:0000313" key="5">
    <source>
        <dbReference type="EMBL" id="GCD76877.1"/>
    </source>
</evidence>
<comment type="catalytic activity">
    <reaction evidence="1">
        <text>ATP + protein L-histidine = ADP + protein N-phospho-L-histidine.</text>
        <dbReference type="EC" id="2.7.13.3"/>
    </reaction>
</comment>
<dbReference type="InterPro" id="IPR036097">
    <property type="entry name" value="HisK_dim/P_sf"/>
</dbReference>
<evidence type="ECO:0000259" key="3">
    <source>
        <dbReference type="PROSITE" id="PS50112"/>
    </source>
</evidence>
<dbReference type="PROSITE" id="PS50112">
    <property type="entry name" value="PAS"/>
    <property type="match status" value="1"/>
</dbReference>
<dbReference type="InterPro" id="IPR013656">
    <property type="entry name" value="PAS_4"/>
</dbReference>
<protein>
    <recommendedName>
        <fullName evidence="2">histidine kinase</fullName>
        <ecNumber evidence="2">2.7.13.3</ecNumber>
    </recommendedName>
</protein>
<evidence type="ECO:0000259" key="4">
    <source>
        <dbReference type="PROSITE" id="PS50113"/>
    </source>
</evidence>
<proteinExistence type="predicted"/>